<keyword evidence="5 8" id="KW-0812">Transmembrane</keyword>
<sequence>MLAVQQALGPLFVLILLGALLGWRDYPGGDFWPRAERLIYYLLFPALLVSTLATANVGEVPVLRLAVATIGPLLAFAALLWLARGRLQLDDASFTSVFQGGLRFNTFVAIAGAASLHGEAGTTAAAVAIALMVPTVNVLCVLCFIAAGTLGRAGLWRSLRELLRNPLILGCALGVGLNLSGIGLPGWSGPALELVARAALPLGLIAVGVALRPAALVRSGRAFWSSTAVKLVLLPALALAVAVPIGLDPVSRDVVLLFTAAPTATAAYILARQLGGDSELMAALVTGQTLLAMLTLPFWLGLFS</sequence>
<evidence type="ECO:0000256" key="2">
    <source>
        <dbReference type="ARBA" id="ARBA00010145"/>
    </source>
</evidence>
<dbReference type="InterPro" id="IPR004776">
    <property type="entry name" value="Mem_transp_PIN-like"/>
</dbReference>
<evidence type="ECO:0000256" key="7">
    <source>
        <dbReference type="ARBA" id="ARBA00023136"/>
    </source>
</evidence>
<evidence type="ECO:0000256" key="5">
    <source>
        <dbReference type="ARBA" id="ARBA00022692"/>
    </source>
</evidence>
<feature type="transmembrane region" description="Helical" evidence="8">
    <location>
        <begin position="38"/>
        <end position="57"/>
    </location>
</feature>
<comment type="similarity">
    <text evidence="2">Belongs to the auxin efflux carrier (TC 2.A.69) family.</text>
</comment>
<keyword evidence="4" id="KW-1003">Cell membrane</keyword>
<keyword evidence="3" id="KW-0813">Transport</keyword>
<feature type="transmembrane region" description="Helical" evidence="8">
    <location>
        <begin position="194"/>
        <end position="215"/>
    </location>
</feature>
<feature type="transmembrane region" description="Helical" evidence="8">
    <location>
        <begin position="280"/>
        <end position="300"/>
    </location>
</feature>
<evidence type="ECO:0000313" key="9">
    <source>
        <dbReference type="EMBL" id="ROO27958.1"/>
    </source>
</evidence>
<dbReference type="InterPro" id="IPR038770">
    <property type="entry name" value="Na+/solute_symporter_sf"/>
</dbReference>
<dbReference type="GO" id="GO:0055085">
    <property type="term" value="P:transmembrane transport"/>
    <property type="evidence" value="ECO:0007669"/>
    <property type="project" value="InterPro"/>
</dbReference>
<keyword evidence="6 8" id="KW-1133">Transmembrane helix</keyword>
<evidence type="ECO:0000256" key="6">
    <source>
        <dbReference type="ARBA" id="ARBA00022989"/>
    </source>
</evidence>
<feature type="transmembrane region" description="Helical" evidence="8">
    <location>
        <begin position="63"/>
        <end position="83"/>
    </location>
</feature>
<accession>A0A423PQX4</accession>
<dbReference type="EMBL" id="AYKF01000089">
    <property type="protein sequence ID" value="ROO27958.1"/>
    <property type="molecule type" value="Genomic_DNA"/>
</dbReference>
<reference evidence="9 10" key="1">
    <citation type="submission" date="2013-10" db="EMBL/GenBank/DDBJ databases">
        <title>Salinisphaera halophila YIM 95161 Genome Sequencing.</title>
        <authorList>
            <person name="Lai Q."/>
            <person name="Li C."/>
            <person name="Shao Z."/>
        </authorList>
    </citation>
    <scope>NUCLEOTIDE SEQUENCE [LARGE SCALE GENOMIC DNA]</scope>
    <source>
        <strain evidence="9 10">YIM 95161</strain>
    </source>
</reference>
<organism evidence="9 10">
    <name type="scientific">Salinisphaera orenii YIM 95161</name>
    <dbReference type="NCBI Taxonomy" id="1051139"/>
    <lineage>
        <taxon>Bacteria</taxon>
        <taxon>Pseudomonadati</taxon>
        <taxon>Pseudomonadota</taxon>
        <taxon>Gammaproteobacteria</taxon>
        <taxon>Salinisphaerales</taxon>
        <taxon>Salinisphaeraceae</taxon>
        <taxon>Salinisphaera</taxon>
    </lineage>
</organism>
<evidence type="ECO:0000256" key="3">
    <source>
        <dbReference type="ARBA" id="ARBA00022448"/>
    </source>
</evidence>
<feature type="transmembrane region" description="Helical" evidence="8">
    <location>
        <begin position="6"/>
        <end position="26"/>
    </location>
</feature>
<dbReference type="PANTHER" id="PTHR36838:SF4">
    <property type="entry name" value="AUXIN EFFLUX CARRIER FAMILY PROTEIN"/>
    <property type="match status" value="1"/>
</dbReference>
<protein>
    <submittedName>
        <fullName evidence="9">Transporter</fullName>
    </submittedName>
</protein>
<evidence type="ECO:0000313" key="10">
    <source>
        <dbReference type="Proteomes" id="UP000285123"/>
    </source>
</evidence>
<gene>
    <name evidence="9" type="ORF">SAHL_10960</name>
</gene>
<dbReference type="RefSeq" id="WP_123591447.1">
    <property type="nucleotide sequence ID" value="NZ_AYKF01000089.1"/>
</dbReference>
<dbReference type="OrthoDB" id="9805563at2"/>
<comment type="caution">
    <text evidence="9">The sequence shown here is derived from an EMBL/GenBank/DDBJ whole genome shotgun (WGS) entry which is preliminary data.</text>
</comment>
<dbReference type="AlphaFoldDB" id="A0A423PQX4"/>
<dbReference type="PANTHER" id="PTHR36838">
    <property type="entry name" value="AUXIN EFFLUX CARRIER FAMILY PROTEIN"/>
    <property type="match status" value="1"/>
</dbReference>
<feature type="transmembrane region" description="Helical" evidence="8">
    <location>
        <begin position="167"/>
        <end position="188"/>
    </location>
</feature>
<evidence type="ECO:0000256" key="8">
    <source>
        <dbReference type="SAM" id="Phobius"/>
    </source>
</evidence>
<evidence type="ECO:0000256" key="4">
    <source>
        <dbReference type="ARBA" id="ARBA00022475"/>
    </source>
</evidence>
<dbReference type="Pfam" id="PF03547">
    <property type="entry name" value="Mem_trans"/>
    <property type="match status" value="1"/>
</dbReference>
<dbReference type="GO" id="GO:0005886">
    <property type="term" value="C:plasma membrane"/>
    <property type="evidence" value="ECO:0007669"/>
    <property type="project" value="UniProtKB-SubCell"/>
</dbReference>
<evidence type="ECO:0000256" key="1">
    <source>
        <dbReference type="ARBA" id="ARBA00004651"/>
    </source>
</evidence>
<feature type="transmembrane region" description="Helical" evidence="8">
    <location>
        <begin position="227"/>
        <end position="247"/>
    </location>
</feature>
<keyword evidence="7 8" id="KW-0472">Membrane</keyword>
<name>A0A423PQX4_9GAMM</name>
<comment type="subcellular location">
    <subcellularLocation>
        <location evidence="1">Cell membrane</location>
        <topology evidence="1">Multi-pass membrane protein</topology>
    </subcellularLocation>
</comment>
<dbReference type="Gene3D" id="1.20.1530.20">
    <property type="match status" value="1"/>
</dbReference>
<proteinExistence type="inferred from homology"/>
<dbReference type="Proteomes" id="UP000285123">
    <property type="component" value="Unassembled WGS sequence"/>
</dbReference>